<keyword evidence="2" id="KW-1185">Reference proteome</keyword>
<sequence>HMELNINGSSIKLQNSNLEKLKPPKLLDSIVHTCNELLISHNGYYQLVAIISKMECEYKVDKN</sequence>
<evidence type="ECO:0000313" key="1">
    <source>
        <dbReference type="EMBL" id="CAG8811418.1"/>
    </source>
</evidence>
<accession>A0ABN7W1X0</accession>
<protein>
    <submittedName>
        <fullName evidence="1">28673_t:CDS:1</fullName>
    </submittedName>
</protein>
<evidence type="ECO:0000313" key="2">
    <source>
        <dbReference type="Proteomes" id="UP000789901"/>
    </source>
</evidence>
<dbReference type="EMBL" id="CAJVQB010027919">
    <property type="protein sequence ID" value="CAG8811418.1"/>
    <property type="molecule type" value="Genomic_DNA"/>
</dbReference>
<name>A0ABN7W1X0_GIGMA</name>
<reference evidence="1 2" key="1">
    <citation type="submission" date="2021-06" db="EMBL/GenBank/DDBJ databases">
        <authorList>
            <person name="Kallberg Y."/>
            <person name="Tangrot J."/>
            <person name="Rosling A."/>
        </authorList>
    </citation>
    <scope>NUCLEOTIDE SEQUENCE [LARGE SCALE GENOMIC DNA]</scope>
    <source>
        <strain evidence="1 2">120-4 pot B 10/14</strain>
    </source>
</reference>
<organism evidence="1 2">
    <name type="scientific">Gigaspora margarita</name>
    <dbReference type="NCBI Taxonomy" id="4874"/>
    <lineage>
        <taxon>Eukaryota</taxon>
        <taxon>Fungi</taxon>
        <taxon>Fungi incertae sedis</taxon>
        <taxon>Mucoromycota</taxon>
        <taxon>Glomeromycotina</taxon>
        <taxon>Glomeromycetes</taxon>
        <taxon>Diversisporales</taxon>
        <taxon>Gigasporaceae</taxon>
        <taxon>Gigaspora</taxon>
    </lineage>
</organism>
<gene>
    <name evidence="1" type="ORF">GMARGA_LOCUS25337</name>
</gene>
<proteinExistence type="predicted"/>
<dbReference type="Proteomes" id="UP000789901">
    <property type="component" value="Unassembled WGS sequence"/>
</dbReference>
<comment type="caution">
    <text evidence="1">The sequence shown here is derived from an EMBL/GenBank/DDBJ whole genome shotgun (WGS) entry which is preliminary data.</text>
</comment>
<feature type="non-terminal residue" evidence="1">
    <location>
        <position position="1"/>
    </location>
</feature>